<dbReference type="OrthoDB" id="8654052at2"/>
<dbReference type="SUPFAM" id="SSF46689">
    <property type="entry name" value="Homeodomain-like"/>
    <property type="match status" value="1"/>
</dbReference>
<dbReference type="Gene3D" id="1.10.357.10">
    <property type="entry name" value="Tetracycline Repressor, domain 2"/>
    <property type="match status" value="1"/>
</dbReference>
<proteinExistence type="predicted"/>
<evidence type="ECO:0000313" key="6">
    <source>
        <dbReference type="EMBL" id="SDN29296.1"/>
    </source>
</evidence>
<dbReference type="GO" id="GO:0003700">
    <property type="term" value="F:DNA-binding transcription factor activity"/>
    <property type="evidence" value="ECO:0007669"/>
    <property type="project" value="TreeGrafter"/>
</dbReference>
<evidence type="ECO:0000256" key="3">
    <source>
        <dbReference type="ARBA" id="ARBA00023163"/>
    </source>
</evidence>
<accession>A0A1H0A949</accession>
<reference evidence="6 7" key="1">
    <citation type="submission" date="2016-10" db="EMBL/GenBank/DDBJ databases">
        <authorList>
            <person name="de Groot N.N."/>
        </authorList>
    </citation>
    <scope>NUCLEOTIDE SEQUENCE [LARGE SCALE GENOMIC DNA]</scope>
    <source>
        <strain evidence="6 7">DSM 44149</strain>
    </source>
</reference>
<keyword evidence="2 4" id="KW-0238">DNA-binding</keyword>
<dbReference type="GO" id="GO:0000976">
    <property type="term" value="F:transcription cis-regulatory region binding"/>
    <property type="evidence" value="ECO:0007669"/>
    <property type="project" value="TreeGrafter"/>
</dbReference>
<protein>
    <submittedName>
        <fullName evidence="6">DNA-binding transcriptional regulator, AcrR family</fullName>
    </submittedName>
</protein>
<feature type="DNA-binding region" description="H-T-H motif" evidence="4">
    <location>
        <begin position="56"/>
        <end position="75"/>
    </location>
</feature>
<sequence>MLRVDGAALQDHEFATFSALLRRCCLNRVSVAAVVTDRDQVLRAAASLLVRNHGASMTEVAEAAGISRATLHRVVPSRDALLDQLLWLGLGETVAALTTAEPETGEPLAALERVVSALTPVAELFRFVTTQPLDETTPEFQAGFHALDERLTALFRRGQDSGAFRGDLPATWMVDALASLLFAAALAARAGRLPGNDNPRAVIDLLVGGVTRGETE</sequence>
<dbReference type="PROSITE" id="PS50977">
    <property type="entry name" value="HTH_TETR_2"/>
    <property type="match status" value="1"/>
</dbReference>
<dbReference type="InterPro" id="IPR050109">
    <property type="entry name" value="HTH-type_TetR-like_transc_reg"/>
</dbReference>
<dbReference type="Proteomes" id="UP000183376">
    <property type="component" value="Chromosome I"/>
</dbReference>
<dbReference type="InterPro" id="IPR001647">
    <property type="entry name" value="HTH_TetR"/>
</dbReference>
<dbReference type="eggNOG" id="COG1309">
    <property type="taxonomic scope" value="Bacteria"/>
</dbReference>
<dbReference type="EMBL" id="LT629701">
    <property type="protein sequence ID" value="SDN29296.1"/>
    <property type="molecule type" value="Genomic_DNA"/>
</dbReference>
<keyword evidence="3" id="KW-0804">Transcription</keyword>
<evidence type="ECO:0000256" key="1">
    <source>
        <dbReference type="ARBA" id="ARBA00023015"/>
    </source>
</evidence>
<dbReference type="InterPro" id="IPR036271">
    <property type="entry name" value="Tet_transcr_reg_TetR-rel_C_sf"/>
</dbReference>
<name>A0A1H0A949_ALLAB</name>
<dbReference type="PANTHER" id="PTHR30055:SF234">
    <property type="entry name" value="HTH-TYPE TRANSCRIPTIONAL REGULATOR BETI"/>
    <property type="match status" value="1"/>
</dbReference>
<dbReference type="STRING" id="211114.SAMN04489726_5914"/>
<keyword evidence="1" id="KW-0805">Transcription regulation</keyword>
<dbReference type="AlphaFoldDB" id="A0A1H0A949"/>
<organism evidence="6 7">
    <name type="scientific">Allokutzneria albata</name>
    <name type="common">Kibdelosporangium albatum</name>
    <dbReference type="NCBI Taxonomy" id="211114"/>
    <lineage>
        <taxon>Bacteria</taxon>
        <taxon>Bacillati</taxon>
        <taxon>Actinomycetota</taxon>
        <taxon>Actinomycetes</taxon>
        <taxon>Pseudonocardiales</taxon>
        <taxon>Pseudonocardiaceae</taxon>
        <taxon>Allokutzneria</taxon>
    </lineage>
</organism>
<evidence type="ECO:0000259" key="5">
    <source>
        <dbReference type="PROSITE" id="PS50977"/>
    </source>
</evidence>
<dbReference type="PANTHER" id="PTHR30055">
    <property type="entry name" value="HTH-TYPE TRANSCRIPTIONAL REGULATOR RUTR"/>
    <property type="match status" value="1"/>
</dbReference>
<dbReference type="InterPro" id="IPR009057">
    <property type="entry name" value="Homeodomain-like_sf"/>
</dbReference>
<dbReference type="SUPFAM" id="SSF48498">
    <property type="entry name" value="Tetracyclin repressor-like, C-terminal domain"/>
    <property type="match status" value="1"/>
</dbReference>
<gene>
    <name evidence="6" type="ORF">SAMN04489726_5914</name>
</gene>
<feature type="domain" description="HTH tetR-type" evidence="5">
    <location>
        <begin position="35"/>
        <end position="93"/>
    </location>
</feature>
<keyword evidence="7" id="KW-1185">Reference proteome</keyword>
<evidence type="ECO:0000256" key="2">
    <source>
        <dbReference type="ARBA" id="ARBA00023125"/>
    </source>
</evidence>
<evidence type="ECO:0000313" key="7">
    <source>
        <dbReference type="Proteomes" id="UP000183376"/>
    </source>
</evidence>
<evidence type="ECO:0000256" key="4">
    <source>
        <dbReference type="PROSITE-ProRule" id="PRU00335"/>
    </source>
</evidence>